<sequence length="198" mass="22380">MESSAITHLRRQLKSLEDDFAEARDEAVAGILKVISVRKQRKGESRRRFEDEWCAILLELQEKDLTVNITLTFNRQDVAALMTQIWITMLETARIRANHNLPAPPQTILNATCILFLINNTPPGMIITNNYGAMAATRLILWGVEGVTKGVLPCFCRKLRYMLMIPVQNSQLTDDTSDLTLGRPLVSRMNAEILDLKA</sequence>
<evidence type="ECO:0000313" key="1">
    <source>
        <dbReference type="EMBL" id="KAK3701637.1"/>
    </source>
</evidence>
<reference evidence="1" key="1">
    <citation type="submission" date="2023-07" db="EMBL/GenBank/DDBJ databases">
        <title>Black Yeasts Isolated from many extreme environments.</title>
        <authorList>
            <person name="Coleine C."/>
            <person name="Stajich J.E."/>
            <person name="Selbmann L."/>
        </authorList>
    </citation>
    <scope>NUCLEOTIDE SEQUENCE</scope>
    <source>
        <strain evidence="1">CCFEE 5714</strain>
    </source>
</reference>
<accession>A0ACC3MQW0</accession>
<proteinExistence type="predicted"/>
<organism evidence="1 2">
    <name type="scientific">Vermiconidia calcicola</name>
    <dbReference type="NCBI Taxonomy" id="1690605"/>
    <lineage>
        <taxon>Eukaryota</taxon>
        <taxon>Fungi</taxon>
        <taxon>Dikarya</taxon>
        <taxon>Ascomycota</taxon>
        <taxon>Pezizomycotina</taxon>
        <taxon>Dothideomycetes</taxon>
        <taxon>Dothideomycetidae</taxon>
        <taxon>Mycosphaerellales</taxon>
        <taxon>Extremaceae</taxon>
        <taxon>Vermiconidia</taxon>
    </lineage>
</organism>
<comment type="caution">
    <text evidence="1">The sequence shown here is derived from an EMBL/GenBank/DDBJ whole genome shotgun (WGS) entry which is preliminary data.</text>
</comment>
<name>A0ACC3MQW0_9PEZI</name>
<protein>
    <submittedName>
        <fullName evidence="1">Uncharacterized protein</fullName>
    </submittedName>
</protein>
<gene>
    <name evidence="1" type="ORF">LTR37_015388</name>
</gene>
<evidence type="ECO:0000313" key="2">
    <source>
        <dbReference type="Proteomes" id="UP001281147"/>
    </source>
</evidence>
<dbReference type="EMBL" id="JAUTXU010000171">
    <property type="protein sequence ID" value="KAK3701637.1"/>
    <property type="molecule type" value="Genomic_DNA"/>
</dbReference>
<dbReference type="Proteomes" id="UP001281147">
    <property type="component" value="Unassembled WGS sequence"/>
</dbReference>
<keyword evidence="2" id="KW-1185">Reference proteome</keyword>